<evidence type="ECO:0000313" key="10">
    <source>
        <dbReference type="Proteomes" id="UP000000483"/>
    </source>
</evidence>
<evidence type="ECO:0000256" key="6">
    <source>
        <dbReference type="ARBA" id="ARBA00022989"/>
    </source>
</evidence>
<comment type="function">
    <text evidence="8">Mediates influx of magnesium ions.</text>
</comment>
<evidence type="ECO:0000256" key="8">
    <source>
        <dbReference type="RuleBase" id="RU362010"/>
    </source>
</evidence>
<dbReference type="RefSeq" id="WP_013706481.1">
    <property type="nucleotide sequence ID" value="NC_015388.1"/>
</dbReference>
<reference evidence="9 10" key="1">
    <citation type="journal article" date="2011" name="Stand. Genomic Sci.">
        <title>Complete genome sequence of the acetate-degrading sulfate reducer Desulfobacca acetoxidans type strain (ASRB2).</title>
        <authorList>
            <person name="Goker M."/>
            <person name="Teshima H."/>
            <person name="Lapidus A."/>
            <person name="Nolan M."/>
            <person name="Lucas S."/>
            <person name="Hammon N."/>
            <person name="Deshpande S."/>
            <person name="Cheng J.F."/>
            <person name="Tapia R."/>
            <person name="Han C."/>
            <person name="Goodwin L."/>
            <person name="Pitluck S."/>
            <person name="Huntemann M."/>
            <person name="Liolios K."/>
            <person name="Ivanova N."/>
            <person name="Pagani I."/>
            <person name="Mavromatis K."/>
            <person name="Ovchinikova G."/>
            <person name="Pati A."/>
            <person name="Chen A."/>
            <person name="Palaniappan K."/>
            <person name="Land M."/>
            <person name="Hauser L."/>
            <person name="Brambilla E.M."/>
            <person name="Rohde M."/>
            <person name="Spring S."/>
            <person name="Detter J.C."/>
            <person name="Woyke T."/>
            <person name="Bristow J."/>
            <person name="Eisen J.A."/>
            <person name="Markowitz V."/>
            <person name="Hugenholtz P."/>
            <person name="Kyrpides N.C."/>
            <person name="Klenk H.P."/>
        </authorList>
    </citation>
    <scope>NUCLEOTIDE SEQUENCE [LARGE SCALE GENOMIC DNA]</scope>
    <source>
        <strain evidence="10">ATCC 700848 / DSM 11109 / ASRB2</strain>
    </source>
</reference>
<dbReference type="Pfam" id="PF01544">
    <property type="entry name" value="CorA"/>
    <property type="match status" value="1"/>
</dbReference>
<dbReference type="Gene3D" id="1.20.58.340">
    <property type="entry name" value="Magnesium transport protein CorA, transmembrane region"/>
    <property type="match status" value="2"/>
</dbReference>
<dbReference type="InterPro" id="IPR004488">
    <property type="entry name" value="Mg/Co-transport_prot_CorA"/>
</dbReference>
<organism evidence="9 10">
    <name type="scientific">Desulfobacca acetoxidans (strain ATCC 700848 / DSM 11109 / ASRB2)</name>
    <dbReference type="NCBI Taxonomy" id="880072"/>
    <lineage>
        <taxon>Bacteria</taxon>
        <taxon>Pseudomonadati</taxon>
        <taxon>Thermodesulfobacteriota</taxon>
        <taxon>Desulfobaccia</taxon>
        <taxon>Desulfobaccales</taxon>
        <taxon>Desulfobaccaceae</taxon>
        <taxon>Desulfobacca</taxon>
    </lineage>
</organism>
<evidence type="ECO:0000256" key="3">
    <source>
        <dbReference type="ARBA" id="ARBA00022448"/>
    </source>
</evidence>
<gene>
    <name evidence="8" type="primary">corA</name>
    <name evidence="9" type="ordered locus">Desac_1516</name>
</gene>
<dbReference type="AlphaFoldDB" id="F2NCU0"/>
<protein>
    <recommendedName>
        <fullName evidence="8">Magnesium transport protein CorA</fullName>
    </recommendedName>
</protein>
<dbReference type="KEGG" id="dao:Desac_1516"/>
<dbReference type="OrthoDB" id="9803416at2"/>
<keyword evidence="6 8" id="KW-1133">Transmembrane helix</keyword>
<keyword evidence="5 8" id="KW-0812">Transmembrane</keyword>
<dbReference type="STRING" id="880072.Desac_1516"/>
<dbReference type="PANTHER" id="PTHR46494">
    <property type="entry name" value="CORA FAMILY METAL ION TRANSPORTER (EUROFUNG)"/>
    <property type="match status" value="1"/>
</dbReference>
<evidence type="ECO:0000256" key="2">
    <source>
        <dbReference type="ARBA" id="ARBA00009765"/>
    </source>
</evidence>
<dbReference type="InterPro" id="IPR045863">
    <property type="entry name" value="CorA_TM1_TM2"/>
</dbReference>
<keyword evidence="10" id="KW-1185">Reference proteome</keyword>
<dbReference type="InterPro" id="IPR002523">
    <property type="entry name" value="MgTranspt_CorA/ZnTranspt_ZntB"/>
</dbReference>
<evidence type="ECO:0000256" key="1">
    <source>
        <dbReference type="ARBA" id="ARBA00004651"/>
    </source>
</evidence>
<evidence type="ECO:0000256" key="7">
    <source>
        <dbReference type="ARBA" id="ARBA00023136"/>
    </source>
</evidence>
<dbReference type="Proteomes" id="UP000000483">
    <property type="component" value="Chromosome"/>
</dbReference>
<dbReference type="eggNOG" id="COG0598">
    <property type="taxonomic scope" value="Bacteria"/>
</dbReference>
<evidence type="ECO:0000256" key="4">
    <source>
        <dbReference type="ARBA" id="ARBA00022475"/>
    </source>
</evidence>
<comment type="subcellular location">
    <subcellularLocation>
        <location evidence="1">Cell membrane</location>
        <topology evidence="1">Multi-pass membrane protein</topology>
    </subcellularLocation>
    <subcellularLocation>
        <location evidence="8">Membrane</location>
        <topology evidence="8">Multi-pass membrane protein</topology>
    </subcellularLocation>
</comment>
<keyword evidence="3 8" id="KW-0813">Transport</keyword>
<feature type="transmembrane region" description="Helical" evidence="8">
    <location>
        <begin position="328"/>
        <end position="348"/>
    </location>
</feature>
<name>F2NCU0_DESAR</name>
<dbReference type="FunFam" id="1.20.58.340:FF:000012">
    <property type="entry name" value="Magnesium transport protein CorA"/>
    <property type="match status" value="1"/>
</dbReference>
<keyword evidence="8" id="KW-0406">Ion transport</keyword>
<dbReference type="GO" id="GO:0015087">
    <property type="term" value="F:cobalt ion transmembrane transporter activity"/>
    <property type="evidence" value="ECO:0007669"/>
    <property type="project" value="UniProtKB-UniRule"/>
</dbReference>
<dbReference type="GO" id="GO:0000287">
    <property type="term" value="F:magnesium ion binding"/>
    <property type="evidence" value="ECO:0007669"/>
    <property type="project" value="TreeGrafter"/>
</dbReference>
<accession>F2NCU0</accession>
<feature type="transmembrane region" description="Helical" evidence="8">
    <location>
        <begin position="290"/>
        <end position="308"/>
    </location>
</feature>
<keyword evidence="8" id="KW-0460">Magnesium</keyword>
<dbReference type="GO" id="GO:0015095">
    <property type="term" value="F:magnesium ion transmembrane transporter activity"/>
    <property type="evidence" value="ECO:0007669"/>
    <property type="project" value="UniProtKB-UniRule"/>
</dbReference>
<keyword evidence="7 8" id="KW-0472">Membrane</keyword>
<comment type="similarity">
    <text evidence="2 8">Belongs to the CorA metal ion transporter (MIT) (TC 1.A.35) family.</text>
</comment>
<dbReference type="Gene3D" id="3.30.460.20">
    <property type="entry name" value="CorA soluble domain-like"/>
    <property type="match status" value="1"/>
</dbReference>
<dbReference type="GO" id="GO:0005886">
    <property type="term" value="C:plasma membrane"/>
    <property type="evidence" value="ECO:0007669"/>
    <property type="project" value="UniProtKB-SubCell"/>
</dbReference>
<dbReference type="CDD" id="cd12828">
    <property type="entry name" value="TmCorA-like_1"/>
    <property type="match status" value="1"/>
</dbReference>
<reference evidence="10" key="2">
    <citation type="submission" date="2011-03" db="EMBL/GenBank/DDBJ databases">
        <title>The complete genome of Desulfobacca acetoxidans DSM 11109.</title>
        <authorList>
            <consortium name="US DOE Joint Genome Institute (JGI-PGF)"/>
            <person name="Lucas S."/>
            <person name="Copeland A."/>
            <person name="Lapidus A."/>
            <person name="Bruce D."/>
            <person name="Goodwin L."/>
            <person name="Pitluck S."/>
            <person name="Peters L."/>
            <person name="Kyrpides N."/>
            <person name="Mavromatis K."/>
            <person name="Ivanova N."/>
            <person name="Ovchinnikova G."/>
            <person name="Teshima H."/>
            <person name="Detter J.C."/>
            <person name="Han C."/>
            <person name="Land M."/>
            <person name="Hauser L."/>
            <person name="Markowitz V."/>
            <person name="Cheng J.-F."/>
            <person name="Hugenholtz P."/>
            <person name="Woyke T."/>
            <person name="Wu D."/>
            <person name="Spring S."/>
            <person name="Schueler E."/>
            <person name="Brambilla E."/>
            <person name="Klenk H.-P."/>
            <person name="Eisen J.A."/>
        </authorList>
    </citation>
    <scope>NUCLEOTIDE SEQUENCE [LARGE SCALE GENOMIC DNA]</scope>
    <source>
        <strain evidence="10">ATCC 700848 / DSM 11109 / ASRB2</strain>
    </source>
</reference>
<evidence type="ECO:0000313" key="9">
    <source>
        <dbReference type="EMBL" id="AEB09371.1"/>
    </source>
</evidence>
<keyword evidence="4 8" id="KW-1003">Cell membrane</keyword>
<dbReference type="GO" id="GO:0050897">
    <property type="term" value="F:cobalt ion binding"/>
    <property type="evidence" value="ECO:0007669"/>
    <property type="project" value="TreeGrafter"/>
</dbReference>
<dbReference type="SUPFAM" id="SSF143865">
    <property type="entry name" value="CorA soluble domain-like"/>
    <property type="match status" value="1"/>
</dbReference>
<dbReference type="HOGENOM" id="CLU_007127_0_0_7"/>
<dbReference type="NCBIfam" id="TIGR00383">
    <property type="entry name" value="corA"/>
    <property type="match status" value="1"/>
</dbReference>
<evidence type="ECO:0000256" key="5">
    <source>
        <dbReference type="ARBA" id="ARBA00022692"/>
    </source>
</evidence>
<sequence>MAFKSFPPPGSPPGVLEHRAGRQTYPSRLCLIWYDGDRLEENANANAEDFLKYQDRAGIRWLHLEGLEDLTLLQDLGAQLGLHVLALEDVVEGRAPVKVEDYSDYLFIVSRLPTDLEEFQDEQISIFLGADFLLSVQESHIDHFAIIRERLRHGQGQIRQHGADYLAYTLLDFAVDSWFPILGNLGERLDQIEDRLLNEPLGQPTTELQGLRRQLLRGRRLMWPLRESINYLLHHEGVLISERSRIYLRDCYDHTFQIIDLLENYRDMASGLIEVYLSSLNTRLNEVMKVLTVIATIFIPLNFLASLYGMNFKTNVSSWNMPELSWPFGYPFALGLMLIVALAMVIYFKRKKWI</sequence>
<proteinExistence type="inferred from homology"/>
<dbReference type="EMBL" id="CP002629">
    <property type="protein sequence ID" value="AEB09371.1"/>
    <property type="molecule type" value="Genomic_DNA"/>
</dbReference>
<dbReference type="PANTHER" id="PTHR46494:SF1">
    <property type="entry name" value="CORA FAMILY METAL ION TRANSPORTER (EUROFUNG)"/>
    <property type="match status" value="1"/>
</dbReference>
<dbReference type="SUPFAM" id="SSF144083">
    <property type="entry name" value="Magnesium transport protein CorA, transmembrane region"/>
    <property type="match status" value="1"/>
</dbReference>
<dbReference type="InterPro" id="IPR045861">
    <property type="entry name" value="CorA_cytoplasmic_dom"/>
</dbReference>